<name>A0A0C9UVG9_SPHS4</name>
<keyword evidence="2" id="KW-1185">Reference proteome</keyword>
<protein>
    <submittedName>
        <fullName evidence="1">Uncharacterized protein</fullName>
    </submittedName>
</protein>
<gene>
    <name evidence="1" type="ORF">M422DRAFT_269260</name>
</gene>
<dbReference type="EMBL" id="KN837285">
    <property type="protein sequence ID" value="KIJ29311.1"/>
    <property type="molecule type" value="Genomic_DNA"/>
</dbReference>
<dbReference type="HOGENOM" id="CLU_2777557_0_0_1"/>
<evidence type="ECO:0000313" key="1">
    <source>
        <dbReference type="EMBL" id="KIJ29311.1"/>
    </source>
</evidence>
<proteinExistence type="predicted"/>
<dbReference type="OrthoDB" id="2094832at2759"/>
<sequence>MSVPPNHRSFPKSALNSEGYKPTQEDFVYLKKLTGIQDEDLLKEHVLKVQVEAFSIYPYPCIGLFQFIT</sequence>
<dbReference type="AlphaFoldDB" id="A0A0C9UVG9"/>
<evidence type="ECO:0000313" key="2">
    <source>
        <dbReference type="Proteomes" id="UP000054279"/>
    </source>
</evidence>
<reference evidence="1 2" key="1">
    <citation type="submission" date="2014-06" db="EMBL/GenBank/DDBJ databases">
        <title>Evolutionary Origins and Diversification of the Mycorrhizal Mutualists.</title>
        <authorList>
            <consortium name="DOE Joint Genome Institute"/>
            <consortium name="Mycorrhizal Genomics Consortium"/>
            <person name="Kohler A."/>
            <person name="Kuo A."/>
            <person name="Nagy L.G."/>
            <person name="Floudas D."/>
            <person name="Copeland A."/>
            <person name="Barry K.W."/>
            <person name="Cichocki N."/>
            <person name="Veneault-Fourrey C."/>
            <person name="LaButti K."/>
            <person name="Lindquist E.A."/>
            <person name="Lipzen A."/>
            <person name="Lundell T."/>
            <person name="Morin E."/>
            <person name="Murat C."/>
            <person name="Riley R."/>
            <person name="Ohm R."/>
            <person name="Sun H."/>
            <person name="Tunlid A."/>
            <person name="Henrissat B."/>
            <person name="Grigoriev I.V."/>
            <person name="Hibbett D.S."/>
            <person name="Martin F."/>
        </authorList>
    </citation>
    <scope>NUCLEOTIDE SEQUENCE [LARGE SCALE GENOMIC DNA]</scope>
    <source>
        <strain evidence="1 2">SS14</strain>
    </source>
</reference>
<dbReference type="Proteomes" id="UP000054279">
    <property type="component" value="Unassembled WGS sequence"/>
</dbReference>
<accession>A0A0C9UVG9</accession>
<organism evidence="1 2">
    <name type="scientific">Sphaerobolus stellatus (strain SS14)</name>
    <dbReference type="NCBI Taxonomy" id="990650"/>
    <lineage>
        <taxon>Eukaryota</taxon>
        <taxon>Fungi</taxon>
        <taxon>Dikarya</taxon>
        <taxon>Basidiomycota</taxon>
        <taxon>Agaricomycotina</taxon>
        <taxon>Agaricomycetes</taxon>
        <taxon>Phallomycetidae</taxon>
        <taxon>Geastrales</taxon>
        <taxon>Sphaerobolaceae</taxon>
        <taxon>Sphaerobolus</taxon>
    </lineage>
</organism>